<evidence type="ECO:0000256" key="1">
    <source>
        <dbReference type="ARBA" id="ARBA00004167"/>
    </source>
</evidence>
<keyword evidence="2 6" id="KW-0812">Transmembrane</keyword>
<keyword evidence="4 6" id="KW-0472">Membrane</keyword>
<dbReference type="GO" id="GO:0071944">
    <property type="term" value="C:cell periphery"/>
    <property type="evidence" value="ECO:0007669"/>
    <property type="project" value="UniProtKB-ARBA"/>
</dbReference>
<gene>
    <name evidence="8" type="ORF">NLU13_2313</name>
</gene>
<evidence type="ECO:0000256" key="4">
    <source>
        <dbReference type="ARBA" id="ARBA00023136"/>
    </source>
</evidence>
<evidence type="ECO:0000256" key="6">
    <source>
        <dbReference type="SAM" id="Phobius"/>
    </source>
</evidence>
<dbReference type="PANTHER" id="PTHR15549:SF26">
    <property type="entry name" value="AXIAL BUDDING PATTERN PROTEIN 2-RELATED"/>
    <property type="match status" value="1"/>
</dbReference>
<evidence type="ECO:0000313" key="8">
    <source>
        <dbReference type="EMBL" id="KAK0392818.1"/>
    </source>
</evidence>
<dbReference type="GO" id="GO:0016020">
    <property type="term" value="C:membrane"/>
    <property type="evidence" value="ECO:0007669"/>
    <property type="project" value="UniProtKB-SubCell"/>
</dbReference>
<evidence type="ECO:0000256" key="2">
    <source>
        <dbReference type="ARBA" id="ARBA00022692"/>
    </source>
</evidence>
<comment type="subcellular location">
    <subcellularLocation>
        <location evidence="1">Membrane</location>
        <topology evidence="1">Single-pass membrane protein</topology>
    </subcellularLocation>
</comment>
<evidence type="ECO:0000256" key="7">
    <source>
        <dbReference type="SAM" id="SignalP"/>
    </source>
</evidence>
<feature type="signal peptide" evidence="7">
    <location>
        <begin position="1"/>
        <end position="19"/>
    </location>
</feature>
<keyword evidence="3 6" id="KW-1133">Transmembrane helix</keyword>
<feature type="transmembrane region" description="Helical" evidence="6">
    <location>
        <begin position="247"/>
        <end position="272"/>
    </location>
</feature>
<dbReference type="PANTHER" id="PTHR15549">
    <property type="entry name" value="PAIRED IMMUNOGLOBULIN-LIKE TYPE 2 RECEPTOR"/>
    <property type="match status" value="1"/>
</dbReference>
<name>A0AA39GU46_SARSR</name>
<keyword evidence="7" id="KW-0732">Signal</keyword>
<comment type="caution">
    <text evidence="8">The sequence shown here is derived from an EMBL/GenBank/DDBJ whole genome shotgun (WGS) entry which is preliminary data.</text>
</comment>
<evidence type="ECO:0000256" key="3">
    <source>
        <dbReference type="ARBA" id="ARBA00022989"/>
    </source>
</evidence>
<feature type="compositionally biased region" description="Low complexity" evidence="5">
    <location>
        <begin position="294"/>
        <end position="311"/>
    </location>
</feature>
<keyword evidence="9" id="KW-1185">Reference proteome</keyword>
<evidence type="ECO:0000313" key="9">
    <source>
        <dbReference type="Proteomes" id="UP001175261"/>
    </source>
</evidence>
<proteinExistence type="predicted"/>
<feature type="compositionally biased region" description="Low complexity" evidence="5">
    <location>
        <begin position="210"/>
        <end position="238"/>
    </location>
</feature>
<dbReference type="EMBL" id="JAPDFR010000001">
    <property type="protein sequence ID" value="KAK0392818.1"/>
    <property type="molecule type" value="Genomic_DNA"/>
</dbReference>
<sequence length="442" mass="45580">MRRSSALLFALGGASPAAAWLKYPFLNSAAEQSWTPPKETAIADAGYDDWTQGQVAIGWSPRPTEAPKPLFGRILQPRLDEYTLGPKTCGFIESDANSITCITDGATCTFSDNNVGCCEPNKDCSLIKTTCIDYDAVLQGACNLPDDFHTLCCGTSSLGACFTWVLSTTGSVDDDDDHHTFTLLDCAPTSGTAVILDYDPSWSSTHIFSSKDTTTTTNSGDSSSTTDGADPATSSSSGSSGGSGPNVGAIAGGTVGGVVVLALIGLGAFFFLRRRKGKDSASPASTSAHMSQYGPVPTGPSGPTSPGSIVVYPSGVSSNFQGYPPPGQYDPSMQYHNNNVGHGGPQPQPYGAYGSPSPGYGQSGSPDFAQQQQQQQGGYGGQYSYQPSSMGSPPPLTGTSPSPGVGVTSENPLHDGANNRHAPSELAAVNPIGSENNRAELG</sequence>
<dbReference type="AlphaFoldDB" id="A0AA39GU46"/>
<feature type="region of interest" description="Disordered" evidence="5">
    <location>
        <begin position="209"/>
        <end position="244"/>
    </location>
</feature>
<dbReference type="InterPro" id="IPR051694">
    <property type="entry name" value="Immunoregulatory_rcpt-like"/>
</dbReference>
<feature type="chain" id="PRO_5041368969" evidence="7">
    <location>
        <begin position="20"/>
        <end position="442"/>
    </location>
</feature>
<protein>
    <submittedName>
        <fullName evidence="8">Uncharacterized protein</fullName>
    </submittedName>
</protein>
<feature type="region of interest" description="Disordered" evidence="5">
    <location>
        <begin position="280"/>
        <end position="442"/>
    </location>
</feature>
<evidence type="ECO:0000256" key="5">
    <source>
        <dbReference type="SAM" id="MobiDB-lite"/>
    </source>
</evidence>
<accession>A0AA39GU46</accession>
<feature type="compositionally biased region" description="Low complexity" evidence="5">
    <location>
        <begin position="349"/>
        <end position="404"/>
    </location>
</feature>
<reference evidence="8" key="1">
    <citation type="submission" date="2022-10" db="EMBL/GenBank/DDBJ databases">
        <title>Determination and structural analysis of whole genome sequence of Sarocladium strictum F4-1.</title>
        <authorList>
            <person name="Hu L."/>
            <person name="Jiang Y."/>
        </authorList>
    </citation>
    <scope>NUCLEOTIDE SEQUENCE</scope>
    <source>
        <strain evidence="8">F4-1</strain>
    </source>
</reference>
<dbReference type="Proteomes" id="UP001175261">
    <property type="component" value="Unassembled WGS sequence"/>
</dbReference>
<organism evidence="8 9">
    <name type="scientific">Sarocladium strictum</name>
    <name type="common">Black bundle disease fungus</name>
    <name type="synonym">Acremonium strictum</name>
    <dbReference type="NCBI Taxonomy" id="5046"/>
    <lineage>
        <taxon>Eukaryota</taxon>
        <taxon>Fungi</taxon>
        <taxon>Dikarya</taxon>
        <taxon>Ascomycota</taxon>
        <taxon>Pezizomycotina</taxon>
        <taxon>Sordariomycetes</taxon>
        <taxon>Hypocreomycetidae</taxon>
        <taxon>Hypocreales</taxon>
        <taxon>Sarocladiaceae</taxon>
        <taxon>Sarocladium</taxon>
    </lineage>
</organism>